<proteinExistence type="predicted"/>
<sequence length="90" mass="9853">MDPQSGQEPINVTGTVLGIGLALLILVAFGYTFVQWYQRGQCWRRPDFVFSLYHTRGQGSVAMELVPPFNISGSLSATGSGYEPFHNQGS</sequence>
<keyword evidence="1" id="KW-0472">Membrane</keyword>
<evidence type="ECO:0000256" key="1">
    <source>
        <dbReference type="SAM" id="Phobius"/>
    </source>
</evidence>
<dbReference type="Proteomes" id="UP001145742">
    <property type="component" value="Unassembled WGS sequence"/>
</dbReference>
<keyword evidence="1" id="KW-1133">Transmembrane helix</keyword>
<comment type="caution">
    <text evidence="2">The sequence shown here is derived from an EMBL/GenBank/DDBJ whole genome shotgun (WGS) entry which is preliminary data.</text>
</comment>
<dbReference type="EMBL" id="WHWB01031955">
    <property type="protein sequence ID" value="KAJ7427418.1"/>
    <property type="molecule type" value="Genomic_DNA"/>
</dbReference>
<accession>A0ABQ9DSI5</accession>
<keyword evidence="1" id="KW-0812">Transmembrane</keyword>
<organism evidence="2 3">
    <name type="scientific">Willisornis vidua</name>
    <name type="common">Xingu scale-backed antbird</name>
    <dbReference type="NCBI Taxonomy" id="1566151"/>
    <lineage>
        <taxon>Eukaryota</taxon>
        <taxon>Metazoa</taxon>
        <taxon>Chordata</taxon>
        <taxon>Craniata</taxon>
        <taxon>Vertebrata</taxon>
        <taxon>Euteleostomi</taxon>
        <taxon>Archelosauria</taxon>
        <taxon>Archosauria</taxon>
        <taxon>Dinosauria</taxon>
        <taxon>Saurischia</taxon>
        <taxon>Theropoda</taxon>
        <taxon>Coelurosauria</taxon>
        <taxon>Aves</taxon>
        <taxon>Neognathae</taxon>
        <taxon>Neoaves</taxon>
        <taxon>Telluraves</taxon>
        <taxon>Australaves</taxon>
        <taxon>Passeriformes</taxon>
        <taxon>Thamnophilidae</taxon>
        <taxon>Willisornis</taxon>
    </lineage>
</organism>
<reference evidence="2" key="1">
    <citation type="submission" date="2019-10" db="EMBL/GenBank/DDBJ databases">
        <authorList>
            <person name="Soares A.E.R."/>
            <person name="Aleixo A."/>
            <person name="Schneider P."/>
            <person name="Miyaki C.Y."/>
            <person name="Schneider M.P."/>
            <person name="Mello C."/>
            <person name="Vasconcelos A.T.R."/>
        </authorList>
    </citation>
    <scope>NUCLEOTIDE SEQUENCE</scope>
    <source>
        <tissue evidence="2">Muscle</tissue>
    </source>
</reference>
<name>A0ABQ9DSI5_9PASS</name>
<keyword evidence="3" id="KW-1185">Reference proteome</keyword>
<evidence type="ECO:0000313" key="2">
    <source>
        <dbReference type="EMBL" id="KAJ7427418.1"/>
    </source>
</evidence>
<feature type="transmembrane region" description="Helical" evidence="1">
    <location>
        <begin position="12"/>
        <end position="34"/>
    </location>
</feature>
<evidence type="ECO:0008006" key="4">
    <source>
        <dbReference type="Google" id="ProtNLM"/>
    </source>
</evidence>
<evidence type="ECO:0000313" key="3">
    <source>
        <dbReference type="Proteomes" id="UP001145742"/>
    </source>
</evidence>
<gene>
    <name evidence="2" type="ORF">WISP_07249</name>
</gene>
<protein>
    <recommendedName>
        <fullName evidence="4">Small integral membrane protein 35</fullName>
    </recommendedName>
</protein>